<dbReference type="Gene3D" id="3.30.2010.10">
    <property type="entry name" value="Metalloproteases ('zincins'), catalytic domain"/>
    <property type="match status" value="1"/>
</dbReference>
<dbReference type="STRING" id="381751.SAMN05444391_1159"/>
<dbReference type="EMBL" id="LT670846">
    <property type="protein sequence ID" value="SHK47965.1"/>
    <property type="molecule type" value="Genomic_DNA"/>
</dbReference>
<dbReference type="Proteomes" id="UP000189810">
    <property type="component" value="Chromosome I"/>
</dbReference>
<proteinExistence type="predicted"/>
<dbReference type="OrthoDB" id="9811177at2"/>
<dbReference type="CDD" id="cd07344">
    <property type="entry name" value="M48_yhfN_like"/>
    <property type="match status" value="1"/>
</dbReference>
<dbReference type="Pfam" id="PF01863">
    <property type="entry name" value="YgjP-like"/>
    <property type="match status" value="1"/>
</dbReference>
<evidence type="ECO:0000259" key="1">
    <source>
        <dbReference type="Pfam" id="PF01863"/>
    </source>
</evidence>
<name>A0A1M6STF2_9AQUI</name>
<reference evidence="2 3" key="1">
    <citation type="submission" date="2016-11" db="EMBL/GenBank/DDBJ databases">
        <authorList>
            <person name="Jaros S."/>
            <person name="Januszkiewicz K."/>
            <person name="Wedrychowicz H."/>
        </authorList>
    </citation>
    <scope>NUCLEOTIDE SEQUENCE [LARGE SCALE GENOMIC DNA]</scope>
    <source>
        <strain evidence="2 3">DSM 19557</strain>
    </source>
</reference>
<feature type="domain" description="YgjP-like metallopeptidase" evidence="1">
    <location>
        <begin position="5"/>
        <end position="87"/>
    </location>
</feature>
<protein>
    <recommendedName>
        <fullName evidence="1">YgjP-like metallopeptidase domain-containing protein</fullName>
    </recommendedName>
</protein>
<evidence type="ECO:0000313" key="3">
    <source>
        <dbReference type="Proteomes" id="UP000189810"/>
    </source>
</evidence>
<accession>A0A1M6STF2</accession>
<gene>
    <name evidence="2" type="ORF">SAMN05444391_1159</name>
</gene>
<sequence>MISVEKFKEEVLMLAEEIGVKPKEIHLRTMKRKLASCSSKGRLTFDKSILEEPKERRYEIILHELLHLKYPNHGKIFKLVLKAYLSKILDRSL</sequence>
<dbReference type="InterPro" id="IPR053136">
    <property type="entry name" value="UTP_pyrophosphatase-like"/>
</dbReference>
<organism evidence="2 3">
    <name type="scientific">Thermocrinis minervae</name>
    <dbReference type="NCBI Taxonomy" id="381751"/>
    <lineage>
        <taxon>Bacteria</taxon>
        <taxon>Pseudomonadati</taxon>
        <taxon>Aquificota</taxon>
        <taxon>Aquificia</taxon>
        <taxon>Aquificales</taxon>
        <taxon>Aquificaceae</taxon>
        <taxon>Thermocrinis</taxon>
    </lineage>
</organism>
<dbReference type="InterPro" id="IPR002725">
    <property type="entry name" value="YgjP-like_metallopeptidase"/>
</dbReference>
<dbReference type="PANTHER" id="PTHR30399:SF1">
    <property type="entry name" value="UTP PYROPHOSPHATASE"/>
    <property type="match status" value="1"/>
</dbReference>
<dbReference type="RefSeq" id="WP_079654265.1">
    <property type="nucleotide sequence ID" value="NZ_LT670846.1"/>
</dbReference>
<dbReference type="PANTHER" id="PTHR30399">
    <property type="entry name" value="UNCHARACTERIZED PROTEIN YGJP"/>
    <property type="match status" value="1"/>
</dbReference>
<evidence type="ECO:0000313" key="2">
    <source>
        <dbReference type="EMBL" id="SHK47965.1"/>
    </source>
</evidence>
<keyword evidence="3" id="KW-1185">Reference proteome</keyword>
<dbReference type="AlphaFoldDB" id="A0A1M6STF2"/>